<evidence type="ECO:0000313" key="3">
    <source>
        <dbReference type="EMBL" id="AEH10107.1"/>
    </source>
</evidence>
<dbReference type="STRING" id="656024.FsymDg_2770"/>
<dbReference type="CDD" id="cd08860">
    <property type="entry name" value="TcmN_ARO-CYC_like"/>
    <property type="match status" value="1"/>
</dbReference>
<dbReference type="Proteomes" id="UP000001549">
    <property type="component" value="Chromosome"/>
</dbReference>
<organism evidence="3 4">
    <name type="scientific">Candidatus Protofrankia datiscae</name>
    <dbReference type="NCBI Taxonomy" id="2716812"/>
    <lineage>
        <taxon>Bacteria</taxon>
        <taxon>Bacillati</taxon>
        <taxon>Actinomycetota</taxon>
        <taxon>Actinomycetes</taxon>
        <taxon>Frankiales</taxon>
        <taxon>Frankiaceae</taxon>
        <taxon>Protofrankia</taxon>
    </lineage>
</organism>
<dbReference type="Pfam" id="PF03364">
    <property type="entry name" value="Polyketide_cyc"/>
    <property type="match status" value="1"/>
</dbReference>
<dbReference type="KEGG" id="fsy:FsymDg_2770"/>
<feature type="region of interest" description="Disordered" evidence="1">
    <location>
        <begin position="166"/>
        <end position="187"/>
    </location>
</feature>
<feature type="compositionally biased region" description="Low complexity" evidence="1">
    <location>
        <begin position="166"/>
        <end position="180"/>
    </location>
</feature>
<keyword evidence="4" id="KW-1185">Reference proteome</keyword>
<accession>F8B4X9</accession>
<evidence type="ECO:0000256" key="1">
    <source>
        <dbReference type="SAM" id="MobiDB-lite"/>
    </source>
</evidence>
<dbReference type="Gene3D" id="3.30.530.20">
    <property type="match status" value="1"/>
</dbReference>
<proteinExistence type="predicted"/>
<dbReference type="InterPro" id="IPR005031">
    <property type="entry name" value="COQ10_START"/>
</dbReference>
<name>F8B4X9_9ACTN</name>
<reference evidence="3 4" key="1">
    <citation type="submission" date="2011-05" db="EMBL/GenBank/DDBJ databases">
        <title>Complete sequence of chromosome of Frankia symbiont of Datisca glomerata.</title>
        <authorList>
            <consortium name="US DOE Joint Genome Institute"/>
            <person name="Lucas S."/>
            <person name="Han J."/>
            <person name="Lapidus A."/>
            <person name="Cheng J.-F."/>
            <person name="Goodwin L."/>
            <person name="Pitluck S."/>
            <person name="Peters L."/>
            <person name="Mikhailova N."/>
            <person name="Chertkov O."/>
            <person name="Teshima H."/>
            <person name="Han C."/>
            <person name="Tapia R."/>
            <person name="Land M."/>
            <person name="Hauser L."/>
            <person name="Kyrpides N."/>
            <person name="Ivanova N."/>
            <person name="Pagani I."/>
            <person name="Berry A."/>
            <person name="Pawlowski K."/>
            <person name="Persson T."/>
            <person name="Vanden Heuvel B."/>
            <person name="Benson D."/>
            <person name="Woyke T."/>
        </authorList>
    </citation>
    <scope>NUCLEOTIDE SEQUENCE [LARGE SCALE GENOMIC DNA]</scope>
    <source>
        <strain evidence="4">4085684</strain>
    </source>
</reference>
<sequence>MPGHTQNSVFIAAPFDVVWDATNDLENWPDLFTEYASVDILEREGNTVRFRLTMHPDENGQIWSWVSQRTVDRDLREVRAHRVEPGPFQYMNIYWSYEELDGGVRMTWLQDFAMRPDAPVDDEAMTTRINANSVIQMEIIRDKVEKLAAGGAGVTSTAGVTRTAGTAGTASTAGVTGAAGRARDAGA</sequence>
<dbReference type="EMBL" id="CP002801">
    <property type="protein sequence ID" value="AEH10107.1"/>
    <property type="molecule type" value="Genomic_DNA"/>
</dbReference>
<dbReference type="AlphaFoldDB" id="F8B4X9"/>
<evidence type="ECO:0000259" key="2">
    <source>
        <dbReference type="Pfam" id="PF03364"/>
    </source>
</evidence>
<feature type="domain" description="Coenzyme Q-binding protein COQ10 START" evidence="2">
    <location>
        <begin position="11"/>
        <end position="121"/>
    </location>
</feature>
<evidence type="ECO:0000313" key="4">
    <source>
        <dbReference type="Proteomes" id="UP000001549"/>
    </source>
</evidence>
<protein>
    <submittedName>
        <fullName evidence="3">Cyclase/dehydrase</fullName>
    </submittedName>
</protein>
<dbReference type="SUPFAM" id="SSF55961">
    <property type="entry name" value="Bet v1-like"/>
    <property type="match status" value="1"/>
</dbReference>
<gene>
    <name evidence="3" type="ordered locus">FsymDg_2770</name>
</gene>
<dbReference type="eggNOG" id="COG2867">
    <property type="taxonomic scope" value="Bacteria"/>
</dbReference>
<dbReference type="RefSeq" id="WP_013874016.1">
    <property type="nucleotide sequence ID" value="NC_015656.1"/>
</dbReference>
<dbReference type="InterPro" id="IPR023393">
    <property type="entry name" value="START-like_dom_sf"/>
</dbReference>
<dbReference type="HOGENOM" id="CLU_1651183_0_0_11"/>